<evidence type="ECO:0000313" key="6">
    <source>
        <dbReference type="Proteomes" id="UP000593892"/>
    </source>
</evidence>
<dbReference type="RefSeq" id="WP_194453398.1">
    <property type="nucleotide sequence ID" value="NZ_CP063849.1"/>
</dbReference>
<keyword evidence="1" id="KW-0805">Transcription regulation</keyword>
<evidence type="ECO:0000256" key="3">
    <source>
        <dbReference type="ARBA" id="ARBA00023163"/>
    </source>
</evidence>
<dbReference type="EMBL" id="CP063849">
    <property type="protein sequence ID" value="QOY91744.1"/>
    <property type="molecule type" value="Genomic_DNA"/>
</dbReference>
<sequence>MASTFEPRSLSVSDLEIDNGDLAERTAPLTSLVLQVSGPVVVEIGLAGRFRTCPIASGDFCVAPAGASVPAARWRGSRRFALTELSPRLIQSVADSLNLHSFELRPEQAIRDPRIGHLLFAIREEVLSGYTSGRAYLDSIAWALVTRLLQGHAIASLPKPHRGGLSRVLFRRVTEFMEENLQEDLGLARLAAITGLSEDHFARAFRETSGVPPHRYLLQRRLARARDLLATTAQPIVEIAQALGFADQSHLTNLLRRHTGLTPGQVRAQSAQVEANPGILQ</sequence>
<evidence type="ECO:0000256" key="1">
    <source>
        <dbReference type="ARBA" id="ARBA00023015"/>
    </source>
</evidence>
<organism evidence="5 6">
    <name type="scientific">Paludibaculum fermentans</name>
    <dbReference type="NCBI Taxonomy" id="1473598"/>
    <lineage>
        <taxon>Bacteria</taxon>
        <taxon>Pseudomonadati</taxon>
        <taxon>Acidobacteriota</taxon>
        <taxon>Terriglobia</taxon>
        <taxon>Bryobacterales</taxon>
        <taxon>Bryobacteraceae</taxon>
        <taxon>Paludibaculum</taxon>
    </lineage>
</organism>
<dbReference type="InterPro" id="IPR018060">
    <property type="entry name" value="HTH_AraC"/>
</dbReference>
<dbReference type="Proteomes" id="UP000593892">
    <property type="component" value="Chromosome"/>
</dbReference>
<feature type="domain" description="HTH araC/xylS-type" evidence="4">
    <location>
        <begin position="171"/>
        <end position="269"/>
    </location>
</feature>
<evidence type="ECO:0000259" key="4">
    <source>
        <dbReference type="PROSITE" id="PS01124"/>
    </source>
</evidence>
<reference evidence="5 6" key="1">
    <citation type="submission" date="2020-10" db="EMBL/GenBank/DDBJ databases">
        <title>Complete genome sequence of Paludibaculum fermentans P105T, a facultatively anaerobic acidobacterium capable of dissimilatory Fe(III) reduction.</title>
        <authorList>
            <person name="Dedysh S.N."/>
            <person name="Beletsky A.V."/>
            <person name="Kulichevskaya I.S."/>
            <person name="Mardanov A.V."/>
            <person name="Ravin N.V."/>
        </authorList>
    </citation>
    <scope>NUCLEOTIDE SEQUENCE [LARGE SCALE GENOMIC DNA]</scope>
    <source>
        <strain evidence="5 6">P105</strain>
    </source>
</reference>
<dbReference type="SMART" id="SM00342">
    <property type="entry name" value="HTH_ARAC"/>
    <property type="match status" value="1"/>
</dbReference>
<keyword evidence="3" id="KW-0804">Transcription</keyword>
<evidence type="ECO:0000313" key="5">
    <source>
        <dbReference type="EMBL" id="QOY91744.1"/>
    </source>
</evidence>
<protein>
    <submittedName>
        <fullName evidence="5">Helix-turn-helix transcriptional regulator</fullName>
    </submittedName>
</protein>
<dbReference type="Gene3D" id="1.10.10.60">
    <property type="entry name" value="Homeodomain-like"/>
    <property type="match status" value="1"/>
</dbReference>
<dbReference type="AlphaFoldDB" id="A0A7S7NXS3"/>
<keyword evidence="6" id="KW-1185">Reference proteome</keyword>
<dbReference type="KEGG" id="pfer:IRI77_17920"/>
<dbReference type="GO" id="GO:0043565">
    <property type="term" value="F:sequence-specific DNA binding"/>
    <property type="evidence" value="ECO:0007669"/>
    <property type="project" value="InterPro"/>
</dbReference>
<evidence type="ECO:0000256" key="2">
    <source>
        <dbReference type="ARBA" id="ARBA00023125"/>
    </source>
</evidence>
<dbReference type="SUPFAM" id="SSF46689">
    <property type="entry name" value="Homeodomain-like"/>
    <property type="match status" value="2"/>
</dbReference>
<dbReference type="InterPro" id="IPR050204">
    <property type="entry name" value="AraC_XylS_family_regulators"/>
</dbReference>
<dbReference type="PANTHER" id="PTHR46796">
    <property type="entry name" value="HTH-TYPE TRANSCRIPTIONAL ACTIVATOR RHAS-RELATED"/>
    <property type="match status" value="1"/>
</dbReference>
<dbReference type="Pfam" id="PF12833">
    <property type="entry name" value="HTH_18"/>
    <property type="match status" value="1"/>
</dbReference>
<dbReference type="InterPro" id="IPR009057">
    <property type="entry name" value="Homeodomain-like_sf"/>
</dbReference>
<dbReference type="GO" id="GO:0003700">
    <property type="term" value="F:DNA-binding transcription factor activity"/>
    <property type="evidence" value="ECO:0007669"/>
    <property type="project" value="InterPro"/>
</dbReference>
<dbReference type="PROSITE" id="PS01124">
    <property type="entry name" value="HTH_ARAC_FAMILY_2"/>
    <property type="match status" value="1"/>
</dbReference>
<gene>
    <name evidence="5" type="ORF">IRI77_17920</name>
</gene>
<dbReference type="PANTHER" id="PTHR46796:SF6">
    <property type="entry name" value="ARAC SUBFAMILY"/>
    <property type="match status" value="1"/>
</dbReference>
<proteinExistence type="predicted"/>
<keyword evidence="2" id="KW-0238">DNA-binding</keyword>
<name>A0A7S7NXS3_PALFE</name>
<accession>A0A7S7NXS3</accession>